<name>A0A162ICB2_9HYPO</name>
<feature type="domain" description="F-box" evidence="1">
    <location>
        <begin position="53"/>
        <end position="99"/>
    </location>
</feature>
<organism evidence="2 3">
    <name type="scientific">Niveomyces insectorum RCEF 264</name>
    <dbReference type="NCBI Taxonomy" id="1081102"/>
    <lineage>
        <taxon>Eukaryota</taxon>
        <taxon>Fungi</taxon>
        <taxon>Dikarya</taxon>
        <taxon>Ascomycota</taxon>
        <taxon>Pezizomycotina</taxon>
        <taxon>Sordariomycetes</taxon>
        <taxon>Hypocreomycetidae</taxon>
        <taxon>Hypocreales</taxon>
        <taxon>Cordycipitaceae</taxon>
        <taxon>Niveomyces</taxon>
    </lineage>
</organism>
<dbReference type="EMBL" id="AZHD01000021">
    <property type="protein sequence ID" value="OAA55075.1"/>
    <property type="molecule type" value="Genomic_DNA"/>
</dbReference>
<dbReference type="InterPro" id="IPR036047">
    <property type="entry name" value="F-box-like_dom_sf"/>
</dbReference>
<dbReference type="PROSITE" id="PS50181">
    <property type="entry name" value="FBOX"/>
    <property type="match status" value="1"/>
</dbReference>
<accession>A0A162ICB2</accession>
<dbReference type="Proteomes" id="UP000076874">
    <property type="component" value="Unassembled WGS sequence"/>
</dbReference>
<sequence>MTQTVASDPLDPDALVHRVGSRPRHILRSMINIQLPDSPTTTTAAWPARASSLGVLDQLPPEIMMAILSLLDLQSTARFASVCFLGRSPAHASRAYRDVVAFALEALFALKRLGLAGAHSVADLHAALCAERCTSCNDYGVFLFLPTAERCCWECVRHNPQLRLLSLRDAKRFFVLSKRSVDELPRIHVIPGEYGLAQKPAAAQCVLTTVAAARALGIREHGSLDKLAGALLKRYTTGTRTGASLLSLGRFLQRGPRPVAQGQDICLLPTLANIPDDRFFGMASLPFPFLSPRGHIELGLWCEGCSCTLRQYSVSRVRGDVLKALVPPESKCHPTTVLMGLERRAYPRKAFLRHIKHCYGAQQLVPELRDGA</sequence>
<keyword evidence="3" id="KW-1185">Reference proteome</keyword>
<reference evidence="2 3" key="1">
    <citation type="journal article" date="2016" name="Genome Biol. Evol.">
        <title>Divergent and convergent evolution of fungal pathogenicity.</title>
        <authorList>
            <person name="Shang Y."/>
            <person name="Xiao G."/>
            <person name="Zheng P."/>
            <person name="Cen K."/>
            <person name="Zhan S."/>
            <person name="Wang C."/>
        </authorList>
    </citation>
    <scope>NUCLEOTIDE SEQUENCE [LARGE SCALE GENOMIC DNA]</scope>
    <source>
        <strain evidence="2 3">RCEF 264</strain>
    </source>
</reference>
<protein>
    <submittedName>
        <fullName evidence="2">F-box domain-containing protein</fullName>
    </submittedName>
</protein>
<comment type="caution">
    <text evidence="2">The sequence shown here is derived from an EMBL/GenBank/DDBJ whole genome shotgun (WGS) entry which is preliminary data.</text>
</comment>
<evidence type="ECO:0000259" key="1">
    <source>
        <dbReference type="PROSITE" id="PS50181"/>
    </source>
</evidence>
<dbReference type="STRING" id="1081102.A0A162ICB2"/>
<evidence type="ECO:0000313" key="2">
    <source>
        <dbReference type="EMBL" id="OAA55075.1"/>
    </source>
</evidence>
<dbReference type="SUPFAM" id="SSF81383">
    <property type="entry name" value="F-box domain"/>
    <property type="match status" value="1"/>
</dbReference>
<dbReference type="InterPro" id="IPR001810">
    <property type="entry name" value="F-box_dom"/>
</dbReference>
<dbReference type="Gene3D" id="1.20.1280.50">
    <property type="match status" value="1"/>
</dbReference>
<gene>
    <name evidence="2" type="ORF">SPI_08579</name>
</gene>
<dbReference type="AlphaFoldDB" id="A0A162ICB2"/>
<evidence type="ECO:0000313" key="3">
    <source>
        <dbReference type="Proteomes" id="UP000076874"/>
    </source>
</evidence>
<proteinExistence type="predicted"/>
<dbReference type="OrthoDB" id="2687876at2759"/>